<dbReference type="PANTHER" id="PTHR30469:SF15">
    <property type="entry name" value="HLYD FAMILY OF SECRETION PROTEINS"/>
    <property type="match status" value="1"/>
</dbReference>
<sequence>MTECKEKWQKWLCLALVALAVSCSGSGEEKAAEDEEKSGDGVTTVIPDMESEVSVQVLKARDFEHELVSNGKLVARQQADLKFETQGVVAAIYVKNGERVCKGQKLAELDKFALTRKVAQARDAVEQARLQMQDVLIGQGYAVDDSLKVPADIMRLARVKSGYDRSVADYELARREEEQATLKAPFDGVVANLFAKPYNEPDASQAFCTIVGMQQMEVDFTVLENELPLVKAGDRVEVTPYSDAVSHYVGRVVEINPLVDEKGMVRVKAQVDGKGRLFSGMNVRVSVHRSLGRQLVVPKTAVVLRSGKQVVFTLENGKAMWNYVHTSLENSDCYSLAEGLEEGDTVIVTGNVNLAHESPVVVVDEEGRTPSMNH</sequence>
<evidence type="ECO:0000313" key="3">
    <source>
        <dbReference type="EMBL" id="HIZ01293.1"/>
    </source>
</evidence>
<evidence type="ECO:0000256" key="1">
    <source>
        <dbReference type="ARBA" id="ARBA00009477"/>
    </source>
</evidence>
<name>A0A9D2A3N7_9BACE</name>
<dbReference type="Pfam" id="PF25989">
    <property type="entry name" value="YknX_C"/>
    <property type="match status" value="1"/>
</dbReference>
<organism evidence="3 4">
    <name type="scientific">Candidatus Bacteroides merdipullorum</name>
    <dbReference type="NCBI Taxonomy" id="2838474"/>
    <lineage>
        <taxon>Bacteria</taxon>
        <taxon>Pseudomonadati</taxon>
        <taxon>Bacteroidota</taxon>
        <taxon>Bacteroidia</taxon>
        <taxon>Bacteroidales</taxon>
        <taxon>Bacteroidaceae</taxon>
        <taxon>Bacteroides</taxon>
    </lineage>
</organism>
<dbReference type="EMBL" id="DXCK01000051">
    <property type="protein sequence ID" value="HIZ01293.1"/>
    <property type="molecule type" value="Genomic_DNA"/>
</dbReference>
<dbReference type="GO" id="GO:0015562">
    <property type="term" value="F:efflux transmembrane transporter activity"/>
    <property type="evidence" value="ECO:0007669"/>
    <property type="project" value="TreeGrafter"/>
</dbReference>
<dbReference type="SUPFAM" id="SSF111369">
    <property type="entry name" value="HlyD-like secretion proteins"/>
    <property type="match status" value="1"/>
</dbReference>
<accession>A0A9D2A3N7</accession>
<dbReference type="InterPro" id="IPR058637">
    <property type="entry name" value="YknX-like_C"/>
</dbReference>
<reference evidence="3" key="1">
    <citation type="journal article" date="2021" name="PeerJ">
        <title>Extensive microbial diversity within the chicken gut microbiome revealed by metagenomics and culture.</title>
        <authorList>
            <person name="Gilroy R."/>
            <person name="Ravi A."/>
            <person name="Getino M."/>
            <person name="Pursley I."/>
            <person name="Horton D.L."/>
            <person name="Alikhan N.F."/>
            <person name="Baker D."/>
            <person name="Gharbi K."/>
            <person name="Hall N."/>
            <person name="Watson M."/>
            <person name="Adriaenssens E.M."/>
            <person name="Foster-Nyarko E."/>
            <person name="Jarju S."/>
            <person name="Secka A."/>
            <person name="Antonio M."/>
            <person name="Oren A."/>
            <person name="Chaudhuri R.R."/>
            <person name="La Ragione R."/>
            <person name="Hildebrand F."/>
            <person name="Pallen M.J."/>
        </authorList>
    </citation>
    <scope>NUCLEOTIDE SEQUENCE</scope>
    <source>
        <strain evidence="3">ChiHjej12B11-24981</strain>
    </source>
</reference>
<dbReference type="InterPro" id="IPR006143">
    <property type="entry name" value="RND_pump_MFP"/>
</dbReference>
<gene>
    <name evidence="3" type="ORF">H9819_03450</name>
</gene>
<dbReference type="PANTHER" id="PTHR30469">
    <property type="entry name" value="MULTIDRUG RESISTANCE PROTEIN MDTA"/>
    <property type="match status" value="1"/>
</dbReference>
<evidence type="ECO:0000259" key="2">
    <source>
        <dbReference type="Pfam" id="PF25989"/>
    </source>
</evidence>
<dbReference type="Gene3D" id="2.40.50.100">
    <property type="match status" value="1"/>
</dbReference>
<comment type="similarity">
    <text evidence="1">Belongs to the membrane fusion protein (MFP) (TC 8.A.1) family.</text>
</comment>
<proteinExistence type="inferred from homology"/>
<evidence type="ECO:0000313" key="4">
    <source>
        <dbReference type="Proteomes" id="UP000824023"/>
    </source>
</evidence>
<reference evidence="3" key="2">
    <citation type="submission" date="2021-04" db="EMBL/GenBank/DDBJ databases">
        <authorList>
            <person name="Gilroy R."/>
        </authorList>
    </citation>
    <scope>NUCLEOTIDE SEQUENCE</scope>
    <source>
        <strain evidence="3">ChiHjej12B11-24981</strain>
    </source>
</reference>
<comment type="caution">
    <text evidence="3">The sequence shown here is derived from an EMBL/GenBank/DDBJ whole genome shotgun (WGS) entry which is preliminary data.</text>
</comment>
<dbReference type="PROSITE" id="PS51257">
    <property type="entry name" value="PROKAR_LIPOPROTEIN"/>
    <property type="match status" value="1"/>
</dbReference>
<dbReference type="AlphaFoldDB" id="A0A9D2A3N7"/>
<feature type="domain" description="YknX-like C-terminal permuted SH3-like" evidence="2">
    <location>
        <begin position="295"/>
        <end position="355"/>
    </location>
</feature>
<dbReference type="NCBIfam" id="TIGR01730">
    <property type="entry name" value="RND_mfp"/>
    <property type="match status" value="1"/>
</dbReference>
<dbReference type="GO" id="GO:1990281">
    <property type="term" value="C:efflux pump complex"/>
    <property type="evidence" value="ECO:0007669"/>
    <property type="project" value="TreeGrafter"/>
</dbReference>
<protein>
    <submittedName>
        <fullName evidence="3">Efflux RND transporter periplasmic adaptor subunit</fullName>
    </submittedName>
</protein>
<dbReference type="Proteomes" id="UP000824023">
    <property type="component" value="Unassembled WGS sequence"/>
</dbReference>
<dbReference type="Gene3D" id="2.40.420.20">
    <property type="match status" value="1"/>
</dbReference>
<dbReference type="Gene3D" id="2.40.30.170">
    <property type="match status" value="1"/>
</dbReference>